<protein>
    <submittedName>
        <fullName evidence="1">Uncharacterized protein</fullName>
    </submittedName>
</protein>
<keyword evidence="2" id="KW-1185">Reference proteome</keyword>
<dbReference type="AlphaFoldDB" id="A0AAE1D4M5"/>
<reference evidence="1" key="1">
    <citation type="journal article" date="2023" name="G3 (Bethesda)">
        <title>A reference genome for the long-term kleptoplast-retaining sea slug Elysia crispata morphotype clarki.</title>
        <authorList>
            <person name="Eastman K.E."/>
            <person name="Pendleton A.L."/>
            <person name="Shaikh M.A."/>
            <person name="Suttiyut T."/>
            <person name="Ogas R."/>
            <person name="Tomko P."/>
            <person name="Gavelis G."/>
            <person name="Widhalm J.R."/>
            <person name="Wisecaver J.H."/>
        </authorList>
    </citation>
    <scope>NUCLEOTIDE SEQUENCE</scope>
    <source>
        <strain evidence="1">ECLA1</strain>
    </source>
</reference>
<comment type="caution">
    <text evidence="1">The sequence shown here is derived from an EMBL/GenBank/DDBJ whole genome shotgun (WGS) entry which is preliminary data.</text>
</comment>
<accession>A0AAE1D4M5</accession>
<dbReference type="EMBL" id="JAWDGP010005409">
    <property type="protein sequence ID" value="KAK3757097.1"/>
    <property type="molecule type" value="Genomic_DNA"/>
</dbReference>
<dbReference type="Proteomes" id="UP001283361">
    <property type="component" value="Unassembled WGS sequence"/>
</dbReference>
<gene>
    <name evidence="1" type="ORF">RRG08_049766</name>
</gene>
<sequence length="82" mass="8854">MGFDEEDKVDEALVFRSKKIDLCFKPCSIALARARKKRIPLGHPTTLQTLTDLKLQAVAAAPTIVLSLVTSSGSNYCAVPGH</sequence>
<evidence type="ECO:0000313" key="1">
    <source>
        <dbReference type="EMBL" id="KAK3757097.1"/>
    </source>
</evidence>
<proteinExistence type="predicted"/>
<evidence type="ECO:0000313" key="2">
    <source>
        <dbReference type="Proteomes" id="UP001283361"/>
    </source>
</evidence>
<name>A0AAE1D4M5_9GAST</name>
<organism evidence="1 2">
    <name type="scientific">Elysia crispata</name>
    <name type="common">lettuce slug</name>
    <dbReference type="NCBI Taxonomy" id="231223"/>
    <lineage>
        <taxon>Eukaryota</taxon>
        <taxon>Metazoa</taxon>
        <taxon>Spiralia</taxon>
        <taxon>Lophotrochozoa</taxon>
        <taxon>Mollusca</taxon>
        <taxon>Gastropoda</taxon>
        <taxon>Heterobranchia</taxon>
        <taxon>Euthyneura</taxon>
        <taxon>Panpulmonata</taxon>
        <taxon>Sacoglossa</taxon>
        <taxon>Placobranchoidea</taxon>
        <taxon>Plakobranchidae</taxon>
        <taxon>Elysia</taxon>
    </lineage>
</organism>